<gene>
    <name evidence="4" type="ORF">LWI28_020881</name>
</gene>
<keyword evidence="5" id="KW-1185">Reference proteome</keyword>
<accession>A0AAD5JTN9</accession>
<comment type="caution">
    <text evidence="4">The sequence shown here is derived from an EMBL/GenBank/DDBJ whole genome shotgun (WGS) entry which is preliminary data.</text>
</comment>
<dbReference type="Gene3D" id="3.40.50.720">
    <property type="entry name" value="NAD(P)-binding Rossmann-like Domain"/>
    <property type="match status" value="1"/>
</dbReference>
<evidence type="ECO:0000313" key="4">
    <source>
        <dbReference type="EMBL" id="KAI9201262.1"/>
    </source>
</evidence>
<dbReference type="InterPro" id="IPR001509">
    <property type="entry name" value="Epimerase_deHydtase"/>
</dbReference>
<sequence>MEEKEKEKTKNLIMEMRGVGEKERVCVTGAGGYVASWLVKFLLQKGYIVHGTVRDPCDKKNAHLKEFEKAPENLQLFKADLLDYEGLCAAISGCSGVFHVACPVPAGTVANPEVDTIEPAVVGTRNVLNACSKAKAKRVVVVSSIAAVMNNPNWPKDHTMDEECWSDRDFCKTTKKYYGLAKTISESEAFEYAKRGELDIVTVCPSNVIGTMLQPTINSSSLLLLEMLKELTSESDGQESLEDKNRHLVDVRDVAEAIMLVFEKPEAKGRYICTSYAMKVQALADKLKGMYPNYNHTKSFMEVDANVKLSSEKLQDLGWKFRPLEESIVDSITNYQERGFLLKE</sequence>
<evidence type="ECO:0000256" key="1">
    <source>
        <dbReference type="ARBA" id="ARBA00022857"/>
    </source>
</evidence>
<dbReference type="PANTHER" id="PTHR10366">
    <property type="entry name" value="NAD DEPENDENT EPIMERASE/DEHYDRATASE"/>
    <property type="match status" value="1"/>
</dbReference>
<dbReference type="CDD" id="cd08958">
    <property type="entry name" value="FR_SDR_e"/>
    <property type="match status" value="1"/>
</dbReference>
<feature type="domain" description="NAD-dependent epimerase/dehydratase" evidence="3">
    <location>
        <begin position="25"/>
        <end position="268"/>
    </location>
</feature>
<dbReference type="SUPFAM" id="SSF51735">
    <property type="entry name" value="NAD(P)-binding Rossmann-fold domains"/>
    <property type="match status" value="1"/>
</dbReference>
<evidence type="ECO:0000256" key="2">
    <source>
        <dbReference type="ARBA" id="ARBA00023002"/>
    </source>
</evidence>
<dbReference type="InterPro" id="IPR036291">
    <property type="entry name" value="NAD(P)-bd_dom_sf"/>
</dbReference>
<dbReference type="Pfam" id="PF01370">
    <property type="entry name" value="Epimerase"/>
    <property type="match status" value="1"/>
</dbReference>
<protein>
    <recommendedName>
        <fullName evidence="3">NAD-dependent epimerase/dehydratase domain-containing protein</fullName>
    </recommendedName>
</protein>
<dbReference type="GO" id="GO:0016616">
    <property type="term" value="F:oxidoreductase activity, acting on the CH-OH group of donors, NAD or NADP as acceptor"/>
    <property type="evidence" value="ECO:0007669"/>
    <property type="project" value="TreeGrafter"/>
</dbReference>
<reference evidence="4" key="2">
    <citation type="submission" date="2023-02" db="EMBL/GenBank/DDBJ databases">
        <authorList>
            <person name="Swenson N.G."/>
            <person name="Wegrzyn J.L."/>
            <person name="Mcevoy S.L."/>
        </authorList>
    </citation>
    <scope>NUCLEOTIDE SEQUENCE</scope>
    <source>
        <strain evidence="4">91603</strain>
        <tissue evidence="4">Leaf</tissue>
    </source>
</reference>
<dbReference type="Proteomes" id="UP001064489">
    <property type="component" value="Chromosome 9"/>
</dbReference>
<dbReference type="AlphaFoldDB" id="A0AAD5JTN9"/>
<reference evidence="4" key="1">
    <citation type="journal article" date="2022" name="Plant J.">
        <title>Strategies of tolerance reflected in two North American maple genomes.</title>
        <authorList>
            <person name="McEvoy S.L."/>
            <person name="Sezen U.U."/>
            <person name="Trouern-Trend A."/>
            <person name="McMahon S.M."/>
            <person name="Schaberg P.G."/>
            <person name="Yang J."/>
            <person name="Wegrzyn J.L."/>
            <person name="Swenson N.G."/>
        </authorList>
    </citation>
    <scope>NUCLEOTIDE SEQUENCE</scope>
    <source>
        <strain evidence="4">91603</strain>
    </source>
</reference>
<proteinExistence type="predicted"/>
<keyword evidence="2" id="KW-0560">Oxidoreductase</keyword>
<dbReference type="FunFam" id="3.40.50.720:FF:000382">
    <property type="entry name" value="NAD(P)-binding Rossmann-fold superfamily protein"/>
    <property type="match status" value="1"/>
</dbReference>
<evidence type="ECO:0000313" key="5">
    <source>
        <dbReference type="Proteomes" id="UP001064489"/>
    </source>
</evidence>
<name>A0AAD5JTN9_ACENE</name>
<dbReference type="PANTHER" id="PTHR10366:SF831">
    <property type="entry name" value="NAD-DEPENDENT EPIMERASE_DEHYDRATASE DOMAIN-CONTAINING PROTEIN"/>
    <property type="match status" value="1"/>
</dbReference>
<dbReference type="InterPro" id="IPR050425">
    <property type="entry name" value="NAD(P)_dehydrat-like"/>
</dbReference>
<keyword evidence="1" id="KW-0521">NADP</keyword>
<dbReference type="EMBL" id="JAJSOW010000001">
    <property type="protein sequence ID" value="KAI9201262.1"/>
    <property type="molecule type" value="Genomic_DNA"/>
</dbReference>
<organism evidence="4 5">
    <name type="scientific">Acer negundo</name>
    <name type="common">Box elder</name>
    <dbReference type="NCBI Taxonomy" id="4023"/>
    <lineage>
        <taxon>Eukaryota</taxon>
        <taxon>Viridiplantae</taxon>
        <taxon>Streptophyta</taxon>
        <taxon>Embryophyta</taxon>
        <taxon>Tracheophyta</taxon>
        <taxon>Spermatophyta</taxon>
        <taxon>Magnoliopsida</taxon>
        <taxon>eudicotyledons</taxon>
        <taxon>Gunneridae</taxon>
        <taxon>Pentapetalae</taxon>
        <taxon>rosids</taxon>
        <taxon>malvids</taxon>
        <taxon>Sapindales</taxon>
        <taxon>Sapindaceae</taxon>
        <taxon>Hippocastanoideae</taxon>
        <taxon>Acereae</taxon>
        <taxon>Acer</taxon>
    </lineage>
</organism>
<evidence type="ECO:0000259" key="3">
    <source>
        <dbReference type="Pfam" id="PF01370"/>
    </source>
</evidence>